<evidence type="ECO:0000259" key="2">
    <source>
        <dbReference type="Pfam" id="PF18198"/>
    </source>
</evidence>
<dbReference type="Gene3D" id="1.20.1270.280">
    <property type="match status" value="1"/>
</dbReference>
<dbReference type="PANTHER" id="PTHR22878">
    <property type="entry name" value="DYNEIN HEAVY CHAIN 6, AXONEMAL-LIKE-RELATED"/>
    <property type="match status" value="1"/>
</dbReference>
<dbReference type="InterPro" id="IPR042219">
    <property type="entry name" value="AAA_lid_11_sf"/>
</dbReference>
<proteinExistence type="predicted"/>
<dbReference type="Pfam" id="PF18198">
    <property type="entry name" value="AAA_lid_11"/>
    <property type="match status" value="1"/>
</dbReference>
<dbReference type="GeneID" id="123740003"/>
<dbReference type="InterPro" id="IPR041228">
    <property type="entry name" value="Dynein_C"/>
</dbReference>
<name>A0ABM3EFS0_SALSA</name>
<evidence type="ECO:0000313" key="4">
    <source>
        <dbReference type="Proteomes" id="UP001652741"/>
    </source>
</evidence>
<feature type="domain" description="Dynein heavy chain AAA lid" evidence="2">
    <location>
        <begin position="217"/>
        <end position="355"/>
    </location>
</feature>
<feature type="domain" description="Dynein heavy chain region D6 P-loop" evidence="1">
    <location>
        <begin position="70"/>
        <end position="185"/>
    </location>
</feature>
<organism evidence="4 5">
    <name type="scientific">Salmo salar</name>
    <name type="common">Atlantic salmon</name>
    <dbReference type="NCBI Taxonomy" id="8030"/>
    <lineage>
        <taxon>Eukaryota</taxon>
        <taxon>Metazoa</taxon>
        <taxon>Chordata</taxon>
        <taxon>Craniata</taxon>
        <taxon>Vertebrata</taxon>
        <taxon>Euteleostomi</taxon>
        <taxon>Actinopterygii</taxon>
        <taxon>Neopterygii</taxon>
        <taxon>Teleostei</taxon>
        <taxon>Protacanthopterygii</taxon>
        <taxon>Salmoniformes</taxon>
        <taxon>Salmonidae</taxon>
        <taxon>Salmoninae</taxon>
        <taxon>Salmo</taxon>
    </lineage>
</organism>
<dbReference type="InterPro" id="IPR026983">
    <property type="entry name" value="DHC"/>
</dbReference>
<reference evidence="5" key="1">
    <citation type="submission" date="2025-08" db="UniProtKB">
        <authorList>
            <consortium name="RefSeq"/>
        </authorList>
    </citation>
    <scope>IDENTIFICATION</scope>
</reference>
<gene>
    <name evidence="5" type="primary">LOC123740003</name>
</gene>
<dbReference type="InterPro" id="IPR004273">
    <property type="entry name" value="Dynein_heavy_D6_P-loop"/>
</dbReference>
<feature type="non-terminal residue" evidence="5">
    <location>
        <position position="476"/>
    </location>
</feature>
<dbReference type="Pfam" id="PF18199">
    <property type="entry name" value="Dynein_C"/>
    <property type="match status" value="1"/>
</dbReference>
<dbReference type="InterPro" id="IPR041658">
    <property type="entry name" value="AAA_lid_11"/>
</dbReference>
<keyword evidence="4" id="KW-1185">Reference proteome</keyword>
<evidence type="ECO:0000313" key="5">
    <source>
        <dbReference type="RefSeq" id="XP_045569897.1"/>
    </source>
</evidence>
<dbReference type="Pfam" id="PF03028">
    <property type="entry name" value="Dynein_heavy"/>
    <property type="match status" value="1"/>
</dbReference>
<feature type="domain" description="Dynein heavy chain C-terminal" evidence="3">
    <location>
        <begin position="363"/>
        <end position="476"/>
    </location>
</feature>
<dbReference type="PANTHER" id="PTHR22878:SF68">
    <property type="entry name" value="DYNEIN HEAVY CHAIN 6, AXONEMAL-LIKE"/>
    <property type="match status" value="1"/>
</dbReference>
<dbReference type="Gene3D" id="3.40.50.300">
    <property type="entry name" value="P-loop containing nucleotide triphosphate hydrolases"/>
    <property type="match status" value="1"/>
</dbReference>
<dbReference type="RefSeq" id="XP_045569897.1">
    <property type="nucleotide sequence ID" value="XM_045713941.1"/>
</dbReference>
<dbReference type="Gene3D" id="1.10.8.720">
    <property type="entry name" value="Region D6 of dynein motor"/>
    <property type="match status" value="1"/>
</dbReference>
<evidence type="ECO:0000259" key="3">
    <source>
        <dbReference type="Pfam" id="PF18199"/>
    </source>
</evidence>
<protein>
    <submittedName>
        <fullName evidence="5">Dynein axonemal heavy chain 12</fullName>
    </submittedName>
</protein>
<dbReference type="Proteomes" id="UP001652741">
    <property type="component" value="Unplaced"/>
</dbReference>
<sequence length="476" mass="54093">MSEEEKEQADGVRGHWDQRLGAFQKLVLIKSFMEEKVVFAVTEFVIVSLGKQFVENPPVDLATLYSDMSPSTPLVFILSTGSDPMGAFQRFAKERGYLDRVRSISLGQGQGPIAEKMILEALKSGNWIFLQNCHLAVSWMLAMEELIKTFTEPDTVIHENFRLFLSSMPTKVFPVTVLQNSVKVTNEPPKGLRANVRRAFTEITNNFFEEHILGRQWRKIIFGVCFFHAIIQERKKFGPLGWNIPYGFNESDLRISIRQLQLFVREYDQVPMEAITYLTGECNYGGRVTDDWDRRLLMTILADFYNKDIIENPRYTFSPSGKYYAPPKSNYEDYIEFIRNLPFLQHPEVFGMHENVDISKDLQQTKQLFDSLLLTQGGGAKGGASSGGDNTLFDIANDILTKLPANFDIEAALLKYPVLYEESMNTVLVQEMERYNTLAVTIRVSLQNLLKAIKGLVVMDAELEALSGSLMVGKLP</sequence>
<accession>A0ABM3EFS0</accession>
<evidence type="ECO:0000259" key="1">
    <source>
        <dbReference type="Pfam" id="PF03028"/>
    </source>
</evidence>
<dbReference type="InterPro" id="IPR027417">
    <property type="entry name" value="P-loop_NTPase"/>
</dbReference>